<name>A0A5C5VQ04_9PLAN</name>
<dbReference type="InterPro" id="IPR044946">
    <property type="entry name" value="Restrct_endonuc_typeI_TRD_sf"/>
</dbReference>
<dbReference type="InterPro" id="IPR052021">
    <property type="entry name" value="Type-I_RS_S_subunit"/>
</dbReference>
<dbReference type="InterPro" id="IPR000055">
    <property type="entry name" value="Restrct_endonuc_typeI_TRD"/>
</dbReference>
<accession>A0A5C5VQ04</accession>
<evidence type="ECO:0000259" key="4">
    <source>
        <dbReference type="Pfam" id="PF01420"/>
    </source>
</evidence>
<dbReference type="PANTHER" id="PTHR30408">
    <property type="entry name" value="TYPE-1 RESTRICTION ENZYME ECOKI SPECIFICITY PROTEIN"/>
    <property type="match status" value="1"/>
</dbReference>
<keyword evidence="2" id="KW-0680">Restriction system</keyword>
<gene>
    <name evidence="5" type="primary">hsdS</name>
    <name evidence="5" type="ORF">KOR42_49420</name>
</gene>
<dbReference type="PANTHER" id="PTHR30408:SF12">
    <property type="entry name" value="TYPE I RESTRICTION ENZYME MJAVIII SPECIFICITY SUBUNIT"/>
    <property type="match status" value="1"/>
</dbReference>
<proteinExistence type="inferred from homology"/>
<dbReference type="Proteomes" id="UP000317243">
    <property type="component" value="Unassembled WGS sequence"/>
</dbReference>
<comment type="caution">
    <text evidence="5">The sequence shown here is derived from an EMBL/GenBank/DDBJ whole genome shotgun (WGS) entry which is preliminary data.</text>
</comment>
<comment type="similarity">
    <text evidence="1">Belongs to the type-I restriction system S methylase family.</text>
</comment>
<dbReference type="Gene3D" id="3.90.220.20">
    <property type="entry name" value="DNA methylase specificity domains"/>
    <property type="match status" value="2"/>
</dbReference>
<dbReference type="GO" id="GO:0003677">
    <property type="term" value="F:DNA binding"/>
    <property type="evidence" value="ECO:0007669"/>
    <property type="project" value="UniProtKB-KW"/>
</dbReference>
<dbReference type="SUPFAM" id="SSF116734">
    <property type="entry name" value="DNA methylase specificity domain"/>
    <property type="match status" value="2"/>
</dbReference>
<dbReference type="AlphaFoldDB" id="A0A5C5VQ04"/>
<keyword evidence="3" id="KW-0238">DNA-binding</keyword>
<evidence type="ECO:0000313" key="5">
    <source>
        <dbReference type="EMBL" id="TWT40200.1"/>
    </source>
</evidence>
<organism evidence="5 6">
    <name type="scientific">Thalassoglobus neptunius</name>
    <dbReference type="NCBI Taxonomy" id="1938619"/>
    <lineage>
        <taxon>Bacteria</taxon>
        <taxon>Pseudomonadati</taxon>
        <taxon>Planctomycetota</taxon>
        <taxon>Planctomycetia</taxon>
        <taxon>Planctomycetales</taxon>
        <taxon>Planctomycetaceae</taxon>
        <taxon>Thalassoglobus</taxon>
    </lineage>
</organism>
<protein>
    <submittedName>
        <fullName evidence="5">Type-1 restriction enzyme EcoKI specificity protein</fullName>
    </submittedName>
</protein>
<dbReference type="GO" id="GO:0009307">
    <property type="term" value="P:DNA restriction-modification system"/>
    <property type="evidence" value="ECO:0007669"/>
    <property type="project" value="UniProtKB-KW"/>
</dbReference>
<dbReference type="Pfam" id="PF01420">
    <property type="entry name" value="Methylase_S"/>
    <property type="match status" value="1"/>
</dbReference>
<evidence type="ECO:0000256" key="3">
    <source>
        <dbReference type="ARBA" id="ARBA00023125"/>
    </source>
</evidence>
<reference evidence="5 6" key="1">
    <citation type="submission" date="2019-02" db="EMBL/GenBank/DDBJ databases">
        <title>Deep-cultivation of Planctomycetes and their phenomic and genomic characterization uncovers novel biology.</title>
        <authorList>
            <person name="Wiegand S."/>
            <person name="Jogler M."/>
            <person name="Boedeker C."/>
            <person name="Pinto D."/>
            <person name="Vollmers J."/>
            <person name="Rivas-Marin E."/>
            <person name="Kohn T."/>
            <person name="Peeters S.H."/>
            <person name="Heuer A."/>
            <person name="Rast P."/>
            <person name="Oberbeckmann S."/>
            <person name="Bunk B."/>
            <person name="Jeske O."/>
            <person name="Meyerdierks A."/>
            <person name="Storesund J.E."/>
            <person name="Kallscheuer N."/>
            <person name="Luecker S."/>
            <person name="Lage O.M."/>
            <person name="Pohl T."/>
            <person name="Merkel B.J."/>
            <person name="Hornburger P."/>
            <person name="Mueller R.-W."/>
            <person name="Bruemmer F."/>
            <person name="Labrenz M."/>
            <person name="Spormann A.M."/>
            <person name="Op Den Camp H."/>
            <person name="Overmann J."/>
            <person name="Amann R."/>
            <person name="Jetten M.S.M."/>
            <person name="Mascher T."/>
            <person name="Medema M.H."/>
            <person name="Devos D.P."/>
            <person name="Kaster A.-K."/>
            <person name="Ovreas L."/>
            <person name="Rohde M."/>
            <person name="Galperin M.Y."/>
            <person name="Jogler C."/>
        </authorList>
    </citation>
    <scope>NUCLEOTIDE SEQUENCE [LARGE SCALE GENOMIC DNA]</scope>
    <source>
        <strain evidence="5 6">KOR42</strain>
    </source>
</reference>
<feature type="domain" description="Type I restriction modification DNA specificity" evidence="4">
    <location>
        <begin position="54"/>
        <end position="180"/>
    </location>
</feature>
<keyword evidence="6" id="KW-1185">Reference proteome</keyword>
<dbReference type="EMBL" id="SIHI01000052">
    <property type="protein sequence ID" value="TWT40200.1"/>
    <property type="molecule type" value="Genomic_DNA"/>
</dbReference>
<evidence type="ECO:0000256" key="1">
    <source>
        <dbReference type="ARBA" id="ARBA00010923"/>
    </source>
</evidence>
<evidence type="ECO:0000256" key="2">
    <source>
        <dbReference type="ARBA" id="ARBA00022747"/>
    </source>
</evidence>
<evidence type="ECO:0000313" key="6">
    <source>
        <dbReference type="Proteomes" id="UP000317243"/>
    </source>
</evidence>
<sequence>MGKQNTMSKSASAPNGDSLKWKTVRFDEVVRNVKDKVDRENTDLTRYVAGDHMDSEDIHLRRWGELNGDYLGPAFHRRFREGQVLYGSRRTYLKKVAVAPFDGITANTTFVLESKDSETLIPAILPFLMLTDDFTEHSIRESKGSVNPYVNWKDIAKFRFALPPVDEQHSIVQLLTSADDVAEHYRRVWSDAASVVDALTIQLLSADWPHQRCETLLVGGPRNGLSPKCNADGRGAPTIAIGAVREGRILTEGNLKYAEVSADDLAKFRLNRGDVLVVRGNGNRDLCGRCGMVDAVPTDCFYPDLLIKLDFDEKVISPEFAVVQWNHRLAHARLLKQAKSTNGIWKINGKDIKQHELSVPPIDVQRRFVNELEDPQKAMAAAENARLAADRLTLRLANALLGAQSHVH</sequence>